<gene>
    <name evidence="14" type="primary">fliG_1</name>
    <name evidence="14" type="ORF">Pan14r_21880</name>
</gene>
<organism evidence="14 15">
    <name type="scientific">Crateriforma conspicua</name>
    <dbReference type="NCBI Taxonomy" id="2527996"/>
    <lineage>
        <taxon>Bacteria</taxon>
        <taxon>Pseudomonadati</taxon>
        <taxon>Planctomycetota</taxon>
        <taxon>Planctomycetia</taxon>
        <taxon>Planctomycetales</taxon>
        <taxon>Planctomycetaceae</taxon>
        <taxon>Crateriforma</taxon>
    </lineage>
</organism>
<dbReference type="OrthoDB" id="9780302at2"/>
<evidence type="ECO:0000256" key="6">
    <source>
        <dbReference type="ARBA" id="ARBA00022500"/>
    </source>
</evidence>
<evidence type="ECO:0000256" key="3">
    <source>
        <dbReference type="ARBA" id="ARBA00010299"/>
    </source>
</evidence>
<dbReference type="InterPro" id="IPR023087">
    <property type="entry name" value="Flg_Motor_Flig_C"/>
</dbReference>
<keyword evidence="15" id="KW-1185">Reference proteome</keyword>
<evidence type="ECO:0000256" key="1">
    <source>
        <dbReference type="ARBA" id="ARBA00004117"/>
    </source>
</evidence>
<feature type="domain" description="Flagellar motor switch protein FliG middle" evidence="12">
    <location>
        <begin position="163"/>
        <end position="236"/>
    </location>
</feature>
<dbReference type="GO" id="GO:0005886">
    <property type="term" value="C:plasma membrane"/>
    <property type="evidence" value="ECO:0007669"/>
    <property type="project" value="UniProtKB-SubCell"/>
</dbReference>
<dbReference type="Proteomes" id="UP000317238">
    <property type="component" value="Unassembled WGS sequence"/>
</dbReference>
<protein>
    <recommendedName>
        <fullName evidence="4">Flagellar motor switch protein FliG</fullName>
    </recommendedName>
</protein>
<dbReference type="GO" id="GO:0071973">
    <property type="term" value="P:bacterial-type flagellum-dependent cell motility"/>
    <property type="evidence" value="ECO:0007669"/>
    <property type="project" value="InterPro"/>
</dbReference>
<dbReference type="InterPro" id="IPR011002">
    <property type="entry name" value="FliG_a-hlx"/>
</dbReference>
<keyword evidence="9" id="KW-0975">Bacterial flagellum</keyword>
<evidence type="ECO:0000313" key="15">
    <source>
        <dbReference type="Proteomes" id="UP000317238"/>
    </source>
</evidence>
<keyword evidence="8" id="KW-0472">Membrane</keyword>
<evidence type="ECO:0000256" key="7">
    <source>
        <dbReference type="ARBA" id="ARBA00022779"/>
    </source>
</evidence>
<dbReference type="PIRSF" id="PIRSF003161">
    <property type="entry name" value="FliG"/>
    <property type="match status" value="1"/>
</dbReference>
<dbReference type="InterPro" id="IPR000090">
    <property type="entry name" value="Flg_Motor_Flig"/>
</dbReference>
<dbReference type="FunFam" id="1.10.220.30:FF:000001">
    <property type="entry name" value="Flagellar motor switch protein FliG"/>
    <property type="match status" value="1"/>
</dbReference>
<dbReference type="Pfam" id="PF14842">
    <property type="entry name" value="FliG_N"/>
    <property type="match status" value="1"/>
</dbReference>
<comment type="caution">
    <text evidence="14">The sequence shown here is derived from an EMBL/GenBank/DDBJ whole genome shotgun (WGS) entry which is preliminary data.</text>
</comment>
<evidence type="ECO:0000259" key="13">
    <source>
        <dbReference type="Pfam" id="PF14842"/>
    </source>
</evidence>
<evidence type="ECO:0000256" key="4">
    <source>
        <dbReference type="ARBA" id="ARBA00021870"/>
    </source>
</evidence>
<dbReference type="Gene3D" id="1.10.220.30">
    <property type="match status" value="3"/>
</dbReference>
<evidence type="ECO:0000256" key="8">
    <source>
        <dbReference type="ARBA" id="ARBA00023136"/>
    </source>
</evidence>
<evidence type="ECO:0000259" key="12">
    <source>
        <dbReference type="Pfam" id="PF14841"/>
    </source>
</evidence>
<dbReference type="NCBIfam" id="TIGR00207">
    <property type="entry name" value="fliG"/>
    <property type="match status" value="1"/>
</dbReference>
<evidence type="ECO:0000259" key="11">
    <source>
        <dbReference type="Pfam" id="PF01706"/>
    </source>
</evidence>
<dbReference type="InterPro" id="IPR028263">
    <property type="entry name" value="FliG_N"/>
</dbReference>
<keyword evidence="5" id="KW-1003">Cell membrane</keyword>
<accession>A0A5C5Y5F7</accession>
<keyword evidence="14" id="KW-0969">Cilium</keyword>
<evidence type="ECO:0000256" key="10">
    <source>
        <dbReference type="ARBA" id="ARBA00025598"/>
    </source>
</evidence>
<evidence type="ECO:0000256" key="9">
    <source>
        <dbReference type="ARBA" id="ARBA00023143"/>
    </source>
</evidence>
<keyword evidence="14" id="KW-0966">Cell projection</keyword>
<dbReference type="PANTHER" id="PTHR30534:SF0">
    <property type="entry name" value="FLAGELLAR MOTOR SWITCH PROTEIN FLIG"/>
    <property type="match status" value="1"/>
</dbReference>
<sequence length="382" mass="42175">MRRAVAGSIAETSISRKTPGWRSSFNRKCVNRQVRADANAKGFLRVQTVNTDNDGLRKAAILLMSLPTKSAARIMQQLPPRLIEQISIRIAQTESVGGDDQEIVIAEFLTSKASSIYASPGGLERAKELIKEALGRDASELIGNLQQTIESMPFAFVKKVDSQTLMQFIGEEHPQTIALLLSHVPASYAAEVLGGLDSEKQLDVIRRVASIGRTSPDAIEELEYGLEQRLSSMVNQSHTSAGGVESVAEILNVCERSVERMIMESLGRDEPELSDDIRRLMFVFEDIAKLGDRDIQALLKNVETAQWAMALKGASETLQEKVMKNMSSRAAENLKDEMGFLGSVRVSEVESVQQKIVDIVRHLEDTGEISRPTGENEEEYVN</sequence>
<dbReference type="SUPFAM" id="SSF48029">
    <property type="entry name" value="FliG"/>
    <property type="match status" value="2"/>
</dbReference>
<dbReference type="PANTHER" id="PTHR30534">
    <property type="entry name" value="FLAGELLAR MOTOR SWITCH PROTEIN FLIG"/>
    <property type="match status" value="1"/>
</dbReference>
<evidence type="ECO:0000313" key="14">
    <source>
        <dbReference type="EMBL" id="TWT69891.1"/>
    </source>
</evidence>
<evidence type="ECO:0000256" key="5">
    <source>
        <dbReference type="ARBA" id="ARBA00022475"/>
    </source>
</evidence>
<dbReference type="PRINTS" id="PR00954">
    <property type="entry name" value="FLGMOTORFLIG"/>
</dbReference>
<feature type="domain" description="Flagellar motor switch protein FliG N-terminal" evidence="13">
    <location>
        <begin position="55"/>
        <end position="154"/>
    </location>
</feature>
<comment type="subcellular location">
    <subcellularLocation>
        <location evidence="1">Bacterial flagellum basal body</location>
    </subcellularLocation>
    <subcellularLocation>
        <location evidence="2">Cell membrane</location>
        <topology evidence="2">Peripheral membrane protein</topology>
        <orientation evidence="2">Cytoplasmic side</orientation>
    </subcellularLocation>
</comment>
<dbReference type="InterPro" id="IPR032779">
    <property type="entry name" value="FliG_M"/>
</dbReference>
<comment type="function">
    <text evidence="10">FliG is one of three proteins (FliG, FliN, FliM) that forms the rotor-mounted switch complex (C ring), located at the base of the basal body. This complex interacts with the CheY and CheZ chemotaxis proteins, in addition to contacting components of the motor that determine the direction of flagellar rotation.</text>
</comment>
<feature type="domain" description="Flagellar motor switch protein FliG C-terminal" evidence="11">
    <location>
        <begin position="264"/>
        <end position="370"/>
    </location>
</feature>
<proteinExistence type="inferred from homology"/>
<keyword evidence="14" id="KW-0282">Flagellum</keyword>
<dbReference type="EMBL" id="SJPL01000001">
    <property type="protein sequence ID" value="TWT69891.1"/>
    <property type="molecule type" value="Genomic_DNA"/>
</dbReference>
<comment type="similarity">
    <text evidence="3">Belongs to the FliG family.</text>
</comment>
<dbReference type="GO" id="GO:0009425">
    <property type="term" value="C:bacterial-type flagellum basal body"/>
    <property type="evidence" value="ECO:0007669"/>
    <property type="project" value="UniProtKB-SubCell"/>
</dbReference>
<dbReference type="Pfam" id="PF01706">
    <property type="entry name" value="FliG_C"/>
    <property type="match status" value="1"/>
</dbReference>
<keyword evidence="7" id="KW-0283">Flagellar rotation</keyword>
<reference evidence="14 15" key="1">
    <citation type="submission" date="2019-02" db="EMBL/GenBank/DDBJ databases">
        <title>Deep-cultivation of Planctomycetes and their phenomic and genomic characterization uncovers novel biology.</title>
        <authorList>
            <person name="Wiegand S."/>
            <person name="Jogler M."/>
            <person name="Boedeker C."/>
            <person name="Pinto D."/>
            <person name="Vollmers J."/>
            <person name="Rivas-Marin E."/>
            <person name="Kohn T."/>
            <person name="Peeters S.H."/>
            <person name="Heuer A."/>
            <person name="Rast P."/>
            <person name="Oberbeckmann S."/>
            <person name="Bunk B."/>
            <person name="Jeske O."/>
            <person name="Meyerdierks A."/>
            <person name="Storesund J.E."/>
            <person name="Kallscheuer N."/>
            <person name="Luecker S."/>
            <person name="Lage O.M."/>
            <person name="Pohl T."/>
            <person name="Merkel B.J."/>
            <person name="Hornburger P."/>
            <person name="Mueller R.-W."/>
            <person name="Bruemmer F."/>
            <person name="Labrenz M."/>
            <person name="Spormann A.M."/>
            <person name="Op Den Camp H."/>
            <person name="Overmann J."/>
            <person name="Amann R."/>
            <person name="Jetten M.S.M."/>
            <person name="Mascher T."/>
            <person name="Medema M.H."/>
            <person name="Devos D.P."/>
            <person name="Kaster A.-K."/>
            <person name="Ovreas L."/>
            <person name="Rohde M."/>
            <person name="Galperin M.Y."/>
            <person name="Jogler C."/>
        </authorList>
    </citation>
    <scope>NUCLEOTIDE SEQUENCE [LARGE SCALE GENOMIC DNA]</scope>
    <source>
        <strain evidence="14 15">Pan14r</strain>
    </source>
</reference>
<dbReference type="GO" id="GO:0006935">
    <property type="term" value="P:chemotaxis"/>
    <property type="evidence" value="ECO:0007669"/>
    <property type="project" value="UniProtKB-KW"/>
</dbReference>
<dbReference type="Pfam" id="PF14841">
    <property type="entry name" value="FliG_M"/>
    <property type="match status" value="1"/>
</dbReference>
<evidence type="ECO:0000256" key="2">
    <source>
        <dbReference type="ARBA" id="ARBA00004413"/>
    </source>
</evidence>
<dbReference type="AlphaFoldDB" id="A0A5C5Y5F7"/>
<name>A0A5C5Y5F7_9PLAN</name>
<dbReference type="GO" id="GO:0003774">
    <property type="term" value="F:cytoskeletal motor activity"/>
    <property type="evidence" value="ECO:0007669"/>
    <property type="project" value="InterPro"/>
</dbReference>
<keyword evidence="6" id="KW-0145">Chemotaxis</keyword>